<name>A0A1G4PA24_BORJA</name>
<dbReference type="EMBL" id="FMTE01000002">
    <property type="protein sequence ID" value="SCW29124.1"/>
    <property type="molecule type" value="Genomic_DNA"/>
</dbReference>
<dbReference type="OrthoDB" id="9809047at2"/>
<dbReference type="InterPro" id="IPR000032">
    <property type="entry name" value="HPr-like"/>
</dbReference>
<gene>
    <name evidence="2" type="ORF">SAMN02983004_00407</name>
</gene>
<protein>
    <submittedName>
        <fullName evidence="2">Phosphocarrier protein</fullName>
    </submittedName>
</protein>
<keyword evidence="3" id="KW-1185">Reference proteome</keyword>
<organism evidence="2 3">
    <name type="scientific">Borreliella japonica</name>
    <name type="common">Borrelia japonica</name>
    <dbReference type="NCBI Taxonomy" id="34095"/>
    <lineage>
        <taxon>Bacteria</taxon>
        <taxon>Pseudomonadati</taxon>
        <taxon>Spirochaetota</taxon>
        <taxon>Spirochaetia</taxon>
        <taxon>Spirochaetales</taxon>
        <taxon>Borreliaceae</taxon>
        <taxon>Borreliella</taxon>
    </lineage>
</organism>
<dbReference type="AlphaFoldDB" id="A0A1G4PA24"/>
<sequence>MQEVKIRIINKDKIHSSSANIIAKFANKYFSCNIKITVIGEKEKLAIKILLNLLKYNFSKELEK</sequence>
<reference evidence="3" key="1">
    <citation type="submission" date="2016-10" db="EMBL/GenBank/DDBJ databases">
        <authorList>
            <person name="Varghese N."/>
            <person name="Submissions S."/>
        </authorList>
    </citation>
    <scope>NUCLEOTIDE SEQUENCE [LARGE SCALE GENOMIC DNA]</scope>
    <source>
        <strain evidence="3">ATCC 51557</strain>
    </source>
</reference>
<evidence type="ECO:0000259" key="1">
    <source>
        <dbReference type="PROSITE" id="PS51350"/>
    </source>
</evidence>
<dbReference type="Proteomes" id="UP000199262">
    <property type="component" value="Unassembled WGS sequence"/>
</dbReference>
<accession>A0A1G4PA24</accession>
<evidence type="ECO:0000313" key="2">
    <source>
        <dbReference type="EMBL" id="SCW29124.1"/>
    </source>
</evidence>
<dbReference type="PROSITE" id="PS51350">
    <property type="entry name" value="PTS_HPR_DOM"/>
    <property type="match status" value="1"/>
</dbReference>
<dbReference type="RefSeq" id="WP_091972214.1">
    <property type="nucleotide sequence ID" value="NZ_CP124066.1"/>
</dbReference>
<feature type="domain" description="HPr" evidence="1">
    <location>
        <begin position="1"/>
        <end position="64"/>
    </location>
</feature>
<evidence type="ECO:0000313" key="3">
    <source>
        <dbReference type="Proteomes" id="UP000199262"/>
    </source>
</evidence>
<proteinExistence type="predicted"/>